<dbReference type="EMBL" id="CP097218">
    <property type="protein sequence ID" value="UQN30514.1"/>
    <property type="molecule type" value="Genomic_DNA"/>
</dbReference>
<evidence type="ECO:0000313" key="3">
    <source>
        <dbReference type="Proteomes" id="UP001055868"/>
    </source>
</evidence>
<proteinExistence type="predicted"/>
<feature type="region of interest" description="Disordered" evidence="1">
    <location>
        <begin position="218"/>
        <end position="239"/>
    </location>
</feature>
<feature type="region of interest" description="Disordered" evidence="1">
    <location>
        <begin position="94"/>
        <end position="114"/>
    </location>
</feature>
<evidence type="ECO:0008006" key="4">
    <source>
        <dbReference type="Google" id="ProtNLM"/>
    </source>
</evidence>
<sequence length="314" mass="34777">MASKRRGEVGMNGNGGQFAPVGRTEADVHVATDQEIIDALPHSPDFFRPVLNDRDGAEADDFGLDGYASTFSCWFDHEDGRTRAEVTVFVPDRSITGTRDPDTASYGPEDEADAQEASVVLDQVLRDRYPGADISYDAEDPQLSWEYSTEGLTSREQMYQTAWDAPGGPVTFANEADVGTFGHESLGRLFRERITSSAMTRTPTMYDSSPSLENVTAADRENDSQARAQFDDSEPVDLPTDANVRRYARRLADGSDQMKMLSEHGCCDAERALSEVDDVTSAPGGPGRRQMFEVHQLRTWVERSRGRLSERWGN</sequence>
<evidence type="ECO:0000313" key="2">
    <source>
        <dbReference type="EMBL" id="UQN30514.1"/>
    </source>
</evidence>
<name>A0ABY4NAW4_9MICO</name>
<reference evidence="2" key="1">
    <citation type="submission" date="2022-05" db="EMBL/GenBank/DDBJ databases">
        <title>Genomic analysis of Brachybacterium sp. CBA3104.</title>
        <authorList>
            <person name="Roh S.W."/>
            <person name="Kim Y.B."/>
            <person name="Kim Y."/>
        </authorList>
    </citation>
    <scope>NUCLEOTIDE SEQUENCE</scope>
    <source>
        <strain evidence="2">CBA3104</strain>
    </source>
</reference>
<protein>
    <recommendedName>
        <fullName evidence="4">Large polyvalent protein associated domain-containing protein</fullName>
    </recommendedName>
</protein>
<keyword evidence="3" id="KW-1185">Reference proteome</keyword>
<feature type="region of interest" description="Disordered" evidence="1">
    <location>
        <begin position="1"/>
        <end position="21"/>
    </location>
</feature>
<evidence type="ECO:0000256" key="1">
    <source>
        <dbReference type="SAM" id="MobiDB-lite"/>
    </source>
</evidence>
<accession>A0ABY4NAW4</accession>
<organism evidence="2 3">
    <name type="scientific">Brachybacterium kimchii</name>
    <dbReference type="NCBI Taxonomy" id="2942909"/>
    <lineage>
        <taxon>Bacteria</taxon>
        <taxon>Bacillati</taxon>
        <taxon>Actinomycetota</taxon>
        <taxon>Actinomycetes</taxon>
        <taxon>Micrococcales</taxon>
        <taxon>Dermabacteraceae</taxon>
        <taxon>Brachybacterium</taxon>
    </lineage>
</organism>
<dbReference type="Proteomes" id="UP001055868">
    <property type="component" value="Chromosome"/>
</dbReference>
<dbReference type="RefSeq" id="WP_249479871.1">
    <property type="nucleotide sequence ID" value="NZ_CP097218.1"/>
</dbReference>
<gene>
    <name evidence="2" type="ORF">M4486_04175</name>
</gene>